<dbReference type="PRINTS" id="PR01543">
    <property type="entry name" value="ANATRNSFRASE"/>
</dbReference>
<gene>
    <name evidence="3" type="ORF">RNC47_03515</name>
</gene>
<evidence type="ECO:0000256" key="2">
    <source>
        <dbReference type="RuleBase" id="RU003452"/>
    </source>
</evidence>
<evidence type="ECO:0000313" key="4">
    <source>
        <dbReference type="Proteomes" id="UP001183420"/>
    </source>
</evidence>
<name>A0ABU2LIJ7_9ACTN</name>
<dbReference type="RefSeq" id="WP_311595389.1">
    <property type="nucleotide sequence ID" value="NZ_JAVREM010000002.1"/>
</dbReference>
<keyword evidence="4" id="KW-1185">Reference proteome</keyword>
<dbReference type="PANTHER" id="PTHR11786:SF0">
    <property type="entry name" value="ARYLAMINE N-ACETYLTRANSFERASE 4-RELATED"/>
    <property type="match status" value="1"/>
</dbReference>
<dbReference type="Proteomes" id="UP001183420">
    <property type="component" value="Unassembled WGS sequence"/>
</dbReference>
<proteinExistence type="inferred from homology"/>
<dbReference type="Gene3D" id="3.30.2140.10">
    <property type="entry name" value="Arylamine N-acetyltransferase"/>
    <property type="match status" value="1"/>
</dbReference>
<comment type="similarity">
    <text evidence="1 2">Belongs to the arylamine N-acetyltransferase family.</text>
</comment>
<dbReference type="EMBL" id="JAVREM010000002">
    <property type="protein sequence ID" value="MDT0317406.1"/>
    <property type="molecule type" value="Genomic_DNA"/>
</dbReference>
<dbReference type="InterPro" id="IPR038765">
    <property type="entry name" value="Papain-like_cys_pep_sf"/>
</dbReference>
<protein>
    <submittedName>
        <fullName evidence="3">Arylamine N-acetyltransferase</fullName>
    </submittedName>
</protein>
<organism evidence="3 4">
    <name type="scientific">Streptomyces millisiae</name>
    <dbReference type="NCBI Taxonomy" id="3075542"/>
    <lineage>
        <taxon>Bacteria</taxon>
        <taxon>Bacillati</taxon>
        <taxon>Actinomycetota</taxon>
        <taxon>Actinomycetes</taxon>
        <taxon>Kitasatosporales</taxon>
        <taxon>Streptomycetaceae</taxon>
        <taxon>Streptomyces</taxon>
    </lineage>
</organism>
<sequence>MNASLESDVAPGAADLVADLDLDSYLDRVHWSGPRAADARTLRALHRAHVTTLPFENLDAVVLGTAPSLALADIQDKLVRRRRGGYCYEHNTLFAAVLRALGFRVTGLAGRVRLGAAGATRPRTHMTLLVDVVGEPEPFLADVGFGAALGLLEAIPLAPGRETLVGRRRNRLVREPDPAGLEDRWVLQGFADGEWRDQYAFNREPFEPADYAVMNWHIATHPRSPFRRSLYLQRTTPLGEHREIAGRTLTVTAADGSVVERRDLTDDAELLSLLRSDFDIDPPAGTAL</sequence>
<accession>A0ABU2LIJ7</accession>
<reference evidence="4" key="1">
    <citation type="submission" date="2023-07" db="EMBL/GenBank/DDBJ databases">
        <title>30 novel species of actinomycetes from the DSMZ collection.</title>
        <authorList>
            <person name="Nouioui I."/>
        </authorList>
    </citation>
    <scope>NUCLEOTIDE SEQUENCE [LARGE SCALE GENOMIC DNA]</scope>
    <source>
        <strain evidence="4">DSM 44918</strain>
    </source>
</reference>
<dbReference type="Gene3D" id="2.40.128.150">
    <property type="entry name" value="Cysteine proteinases"/>
    <property type="match status" value="1"/>
</dbReference>
<evidence type="ECO:0000313" key="3">
    <source>
        <dbReference type="EMBL" id="MDT0317406.1"/>
    </source>
</evidence>
<evidence type="ECO:0000256" key="1">
    <source>
        <dbReference type="ARBA" id="ARBA00006547"/>
    </source>
</evidence>
<dbReference type="PANTHER" id="PTHR11786">
    <property type="entry name" value="N-HYDROXYARYLAMINE O-ACETYLTRANSFERASE"/>
    <property type="match status" value="1"/>
</dbReference>
<dbReference type="InterPro" id="IPR001447">
    <property type="entry name" value="Arylamine_N-AcTrfase"/>
</dbReference>
<dbReference type="Pfam" id="PF00797">
    <property type="entry name" value="Acetyltransf_2"/>
    <property type="match status" value="1"/>
</dbReference>
<comment type="caution">
    <text evidence="3">The sequence shown here is derived from an EMBL/GenBank/DDBJ whole genome shotgun (WGS) entry which is preliminary data.</text>
</comment>
<dbReference type="SUPFAM" id="SSF54001">
    <property type="entry name" value="Cysteine proteinases"/>
    <property type="match status" value="1"/>
</dbReference>